<sequence>MMFLSLVFCILGFVNFGLCESEFSFSISDHVVYDNLVGSQVLLNNFEFSSSWNKPSAVSYNPSVSSSDYNRLVLELNVNTTGTNYDRLVMLFMGDVEVWRSSTPEPDSEGMSWSARKDVSHYRSVFTSNSTINMVIQNNVEGNLDGTFYATLTAYYYNDAGAPGRSDDNWAIDLDDLPSDIVSLNKASSSGINVWYAPSDEADAIVPAFDRSVNRALLHIFASESGEDEFWWQAVSSSAGPSRFIKVYINDTLAGVVTPFPNIFTGGLNPYLWKPIVGLRDFNLPAYFIDITPFLPLLWEGTSKISLVACNGVNSVSVPWSWILSMNLLTWSTAGQVNSGSMNTPKFTNSTSNDTSLLANFELTNSATLNIGGKSQDIQWVQSIDYNNTYSSPTFYQNSGGNSKISGLYSFSWDFNFPLTCESESEYIRVQQTYDAVANGISYYTWIDSHVNSTSSGSFSSSHSEQYLSAPQGAHFASSDDLDDQLSW</sequence>
<comment type="caution">
    <text evidence="3">The sequence shown here is derived from an EMBL/GenBank/DDBJ whole genome shotgun (WGS) entry which is preliminary data.</text>
</comment>
<accession>A0AAV5RDZ0</accession>
<reference evidence="3 4" key="1">
    <citation type="journal article" date="2023" name="Elife">
        <title>Identification of key yeast species and microbe-microbe interactions impacting larval growth of Drosophila in the wild.</title>
        <authorList>
            <person name="Mure A."/>
            <person name="Sugiura Y."/>
            <person name="Maeda R."/>
            <person name="Honda K."/>
            <person name="Sakurai N."/>
            <person name="Takahashi Y."/>
            <person name="Watada M."/>
            <person name="Katoh T."/>
            <person name="Gotoh A."/>
            <person name="Gotoh Y."/>
            <person name="Taniguchi I."/>
            <person name="Nakamura K."/>
            <person name="Hayashi T."/>
            <person name="Katayama T."/>
            <person name="Uemura T."/>
            <person name="Hattori Y."/>
        </authorList>
    </citation>
    <scope>NUCLEOTIDE SEQUENCE [LARGE SCALE GENOMIC DNA]</scope>
    <source>
        <strain evidence="3 4">SB-73</strain>
    </source>
</reference>
<evidence type="ECO:0000313" key="4">
    <source>
        <dbReference type="Proteomes" id="UP001362899"/>
    </source>
</evidence>
<dbReference type="Proteomes" id="UP001362899">
    <property type="component" value="Unassembled WGS sequence"/>
</dbReference>
<protein>
    <recommendedName>
        <fullName evidence="2">Peptide N-acetyl-beta-D-glucosaminyl asparaginase amidase A N-terminal domain-containing protein</fullName>
    </recommendedName>
</protein>
<keyword evidence="1" id="KW-0732">Signal</keyword>
<evidence type="ECO:0000259" key="2">
    <source>
        <dbReference type="Pfam" id="PF12222"/>
    </source>
</evidence>
<feature type="chain" id="PRO_5043887685" description="Peptide N-acetyl-beta-D-glucosaminyl asparaginase amidase A N-terminal domain-containing protein" evidence="1">
    <location>
        <begin position="20"/>
        <end position="488"/>
    </location>
</feature>
<keyword evidence="4" id="KW-1185">Reference proteome</keyword>
<dbReference type="InterPro" id="IPR056948">
    <property type="entry name" value="PNGaseA_N"/>
</dbReference>
<dbReference type="AlphaFoldDB" id="A0AAV5RDZ0"/>
<evidence type="ECO:0000256" key="1">
    <source>
        <dbReference type="SAM" id="SignalP"/>
    </source>
</evidence>
<name>A0AAV5RDZ0_STABA</name>
<feature type="domain" description="Peptide N-acetyl-beta-D-glucosaminyl asparaginase amidase A N-terminal" evidence="2">
    <location>
        <begin position="38"/>
        <end position="336"/>
    </location>
</feature>
<dbReference type="Pfam" id="PF12222">
    <property type="entry name" value="PNGaseA"/>
    <property type="match status" value="1"/>
</dbReference>
<feature type="signal peptide" evidence="1">
    <location>
        <begin position="1"/>
        <end position="19"/>
    </location>
</feature>
<gene>
    <name evidence="3" type="ORF">DASB73_007080</name>
</gene>
<organism evidence="3 4">
    <name type="scientific">Starmerella bacillaris</name>
    <name type="common">Yeast</name>
    <name type="synonym">Candida zemplinina</name>
    <dbReference type="NCBI Taxonomy" id="1247836"/>
    <lineage>
        <taxon>Eukaryota</taxon>
        <taxon>Fungi</taxon>
        <taxon>Dikarya</taxon>
        <taxon>Ascomycota</taxon>
        <taxon>Saccharomycotina</taxon>
        <taxon>Dipodascomycetes</taxon>
        <taxon>Dipodascales</taxon>
        <taxon>Trichomonascaceae</taxon>
        <taxon>Starmerella</taxon>
    </lineage>
</organism>
<dbReference type="InterPro" id="IPR021102">
    <property type="entry name" value="PNGase_A"/>
</dbReference>
<evidence type="ECO:0000313" key="3">
    <source>
        <dbReference type="EMBL" id="GMM49750.1"/>
    </source>
</evidence>
<proteinExistence type="predicted"/>
<dbReference type="EMBL" id="BTGC01000003">
    <property type="protein sequence ID" value="GMM49750.1"/>
    <property type="molecule type" value="Genomic_DNA"/>
</dbReference>
<dbReference type="PANTHER" id="PTHR31104">
    <property type="entry name" value="PEPTIDE-N4-(N-ACETYL-BETA-GLUCOSAMINYL)ASPARAGINE AMIDASE A PROTEIN"/>
    <property type="match status" value="1"/>
</dbReference>